<feature type="compositionally biased region" description="Low complexity" evidence="1">
    <location>
        <begin position="571"/>
        <end position="587"/>
    </location>
</feature>
<feature type="compositionally biased region" description="Polar residues" evidence="1">
    <location>
        <begin position="1"/>
        <end position="22"/>
    </location>
</feature>
<feature type="compositionally biased region" description="Low complexity" evidence="1">
    <location>
        <begin position="622"/>
        <end position="649"/>
    </location>
</feature>
<dbReference type="AlphaFoldDB" id="A0A7S3D186"/>
<feature type="compositionally biased region" description="Basic and acidic residues" evidence="1">
    <location>
        <begin position="703"/>
        <end position="723"/>
    </location>
</feature>
<organism evidence="2">
    <name type="scientific">Palpitomonas bilix</name>
    <dbReference type="NCBI Taxonomy" id="652834"/>
    <lineage>
        <taxon>Eukaryota</taxon>
        <taxon>Eukaryota incertae sedis</taxon>
    </lineage>
</organism>
<protein>
    <submittedName>
        <fullName evidence="2">Uncharacterized protein</fullName>
    </submittedName>
</protein>
<gene>
    <name evidence="2" type="ORF">PBIL07802_LOCUS5150</name>
</gene>
<reference evidence="2" key="1">
    <citation type="submission" date="2021-01" db="EMBL/GenBank/DDBJ databases">
        <authorList>
            <person name="Corre E."/>
            <person name="Pelletier E."/>
            <person name="Niang G."/>
            <person name="Scheremetjew M."/>
            <person name="Finn R."/>
            <person name="Kale V."/>
            <person name="Holt S."/>
            <person name="Cochrane G."/>
            <person name="Meng A."/>
            <person name="Brown T."/>
            <person name="Cohen L."/>
        </authorList>
    </citation>
    <scope>NUCLEOTIDE SEQUENCE</scope>
    <source>
        <strain evidence="2">NIES-2562</strain>
    </source>
</reference>
<feature type="compositionally biased region" description="Low complexity" evidence="1">
    <location>
        <begin position="23"/>
        <end position="38"/>
    </location>
</feature>
<feature type="region of interest" description="Disordered" evidence="1">
    <location>
        <begin position="700"/>
        <end position="746"/>
    </location>
</feature>
<feature type="region of interest" description="Disordered" evidence="1">
    <location>
        <begin position="393"/>
        <end position="428"/>
    </location>
</feature>
<sequence length="807" mass="88061">MSTTPSHYSARSTGSARSSPFNKRSSGSGSKPASPSSASRKRGDGNTAMEEKLGDEIERAISAAGSRLDFAFEDTASDGRKPEMTEEDLQVELEDRARDIVLDTMKAERLEKWKQLEEKISKLAPSPNRGGDSNKMFADSLSPLRDAMEERSMGSMGSPRRARRGKSFAPQPQSGKKRSGSIDAEQLEELFQKGKEELAGLWHSSKFKTALANVRHMSEEEERQKEREKKEEEERKRQIVEREVAWKTVLRRMRRYTTIACLPKLCPSAAAVEGPIDCIREEMLARLKKKMEAVSANVAELSSFTTEDDERLRMEEEEEEDILLLPTSPRRNEGGRGGERGGGRATLSIQQEARITMERQNELLRTALHSLMKRREEQYDAIMEEMARDIVEKRKNQQWSRGGDVNEGEGEEQQGGKRDRVATSPKKGVRVGFTGIEVDSDEEEEEETFAAKVAKMRAVQAAKEARTRSNSSFKPSALSGGPAAKAWGSGRRSSLEDITSPHSRPLPFFPEEKGVSRRVEGRKKKIEGSDQAGASNRGEGGRGSPISRSRSSSTIPGLGKGRERSTSSAVTTRPRSTTLSSSLAGNGKATGGANSAGGGSGEEGGVGGKQKNMGVYVPDFNSPSPYSAPPSAFAASLRPFSPSSSSTPSLSPPAPPSASASPRRQRAHSDFDRVSASAAALKKGGDHLDRRALIKAALAATAREGEGRGGERGGGEGGKRGETTSESDVDTTPMKLDRQKQEMEKQKAVEDFLVEDYLRKYEARQEMYGKIDKKVKKIQKQVTGKKKSSAFSSAPFHVKPIANVGGR</sequence>
<feature type="region of interest" description="Disordered" evidence="1">
    <location>
        <begin position="1"/>
        <end position="91"/>
    </location>
</feature>
<feature type="compositionally biased region" description="Basic and acidic residues" evidence="1">
    <location>
        <begin position="330"/>
        <end position="342"/>
    </location>
</feature>
<feature type="region of interest" description="Disordered" evidence="1">
    <location>
        <begin position="121"/>
        <end position="188"/>
    </location>
</feature>
<feature type="region of interest" description="Disordered" evidence="1">
    <location>
        <begin position="457"/>
        <end position="687"/>
    </location>
</feature>
<feature type="region of interest" description="Disordered" evidence="1">
    <location>
        <begin position="307"/>
        <end position="344"/>
    </location>
</feature>
<evidence type="ECO:0000313" key="2">
    <source>
        <dbReference type="EMBL" id="CAE0242985.1"/>
    </source>
</evidence>
<dbReference type="EMBL" id="HBIB01008291">
    <property type="protein sequence ID" value="CAE0242985.1"/>
    <property type="molecule type" value="Transcribed_RNA"/>
</dbReference>
<feature type="compositionally biased region" description="Gly residues" evidence="1">
    <location>
        <begin position="588"/>
        <end position="608"/>
    </location>
</feature>
<feature type="compositionally biased region" description="Basic and acidic residues" evidence="1">
    <location>
        <begin position="735"/>
        <end position="746"/>
    </location>
</feature>
<name>A0A7S3D186_9EUKA</name>
<feature type="compositionally biased region" description="Basic and acidic residues" evidence="1">
    <location>
        <begin position="510"/>
        <end position="519"/>
    </location>
</feature>
<evidence type="ECO:0000256" key="1">
    <source>
        <dbReference type="SAM" id="MobiDB-lite"/>
    </source>
</evidence>
<feature type="compositionally biased region" description="Low complexity" evidence="1">
    <location>
        <begin position="544"/>
        <end position="553"/>
    </location>
</feature>
<feature type="compositionally biased region" description="Basic and acidic residues" evidence="1">
    <location>
        <begin position="41"/>
        <end position="59"/>
    </location>
</feature>
<feature type="compositionally biased region" description="Basic and acidic residues" evidence="1">
    <location>
        <begin position="216"/>
        <end position="235"/>
    </location>
</feature>
<accession>A0A7S3D186</accession>
<proteinExistence type="predicted"/>
<feature type="region of interest" description="Disordered" evidence="1">
    <location>
        <begin position="213"/>
        <end position="235"/>
    </location>
</feature>